<name>A0A1I1YSB7_9BACL</name>
<dbReference type="RefSeq" id="WP_091185816.1">
    <property type="nucleotide sequence ID" value="NZ_FOMT01000002.1"/>
</dbReference>
<dbReference type="Pfam" id="PF14398">
    <property type="entry name" value="ATPgrasp_YheCD"/>
    <property type="match status" value="1"/>
</dbReference>
<dbReference type="EMBL" id="FOMT01000002">
    <property type="protein sequence ID" value="SFE22417.1"/>
    <property type="molecule type" value="Genomic_DNA"/>
</dbReference>
<reference evidence="2" key="1">
    <citation type="submission" date="2016-10" db="EMBL/GenBank/DDBJ databases">
        <authorList>
            <person name="Varghese N."/>
            <person name="Submissions S."/>
        </authorList>
    </citation>
    <scope>NUCLEOTIDE SEQUENCE [LARGE SCALE GENOMIC DNA]</scope>
    <source>
        <strain evidence="2">CGMCC 1.10784</strain>
    </source>
</reference>
<dbReference type="InterPro" id="IPR026838">
    <property type="entry name" value="YheC/D"/>
</dbReference>
<dbReference type="OrthoDB" id="7869153at2"/>
<sequence>MDLRAASKKEEVHDRPAGRPVLAILTIENDEQLFRGNRNNFADLIRMGQNKGFLVYVLTVKSLILGRTSLQGFVYNEQKDTWQQRLLPFPDIIYNRIPLREDEMLPAVRNKIAACMRDPRVKLFNPSFFNKWYLFEWLRDSKLTKPYIPTTRKLVTAARLERMLQKHPFLYLKPESGKAGKGIMTLRVQPDKPLPYLLKVQENKKSSTFSCADFQKLWNRIKKECSGEPYIAQQGIQLASFNDRRFDLRALVQKNERGKWDLTGIGARVAGSSSITTHVPRGGSIEDPEKLLKSSFNADQARRILIKAKKTSIMIARQIEKGSGFMLGEMSMDLGIDSEGHIWFFEANSKPMKFDEPHIREKSLERIFQYSTYLARMRNERVKQEAMR</sequence>
<proteinExistence type="predicted"/>
<evidence type="ECO:0000313" key="1">
    <source>
        <dbReference type="EMBL" id="SFE22417.1"/>
    </source>
</evidence>
<dbReference type="SUPFAM" id="SSF56059">
    <property type="entry name" value="Glutathione synthetase ATP-binding domain-like"/>
    <property type="match status" value="1"/>
</dbReference>
<dbReference type="Proteomes" id="UP000198855">
    <property type="component" value="Unassembled WGS sequence"/>
</dbReference>
<dbReference type="STRING" id="1045775.SAMN05216378_2789"/>
<accession>A0A1I1YSB7</accession>
<protein>
    <submittedName>
        <fullName evidence="1">YheC/D like ATP-grasp</fullName>
    </submittedName>
</protein>
<gene>
    <name evidence="1" type="ORF">SAMN05216378_2789</name>
</gene>
<dbReference type="AlphaFoldDB" id="A0A1I1YSB7"/>
<organism evidence="1 2">
    <name type="scientific">Paenibacillus catalpae</name>
    <dbReference type="NCBI Taxonomy" id="1045775"/>
    <lineage>
        <taxon>Bacteria</taxon>
        <taxon>Bacillati</taxon>
        <taxon>Bacillota</taxon>
        <taxon>Bacilli</taxon>
        <taxon>Bacillales</taxon>
        <taxon>Paenibacillaceae</taxon>
        <taxon>Paenibacillus</taxon>
    </lineage>
</organism>
<keyword evidence="2" id="KW-1185">Reference proteome</keyword>
<evidence type="ECO:0000313" key="2">
    <source>
        <dbReference type="Proteomes" id="UP000198855"/>
    </source>
</evidence>